<dbReference type="EMBL" id="BK015571">
    <property type="protein sequence ID" value="DAE13865.1"/>
    <property type="molecule type" value="Genomic_DNA"/>
</dbReference>
<protein>
    <submittedName>
        <fullName evidence="1">Uncharacterized protein</fullName>
    </submittedName>
</protein>
<reference evidence="1" key="1">
    <citation type="journal article" date="2021" name="Proc. Natl. Acad. Sci. U.S.A.">
        <title>A Catalog of Tens of Thousands of Viruses from Human Metagenomes Reveals Hidden Associations with Chronic Diseases.</title>
        <authorList>
            <person name="Tisza M.J."/>
            <person name="Buck C.B."/>
        </authorList>
    </citation>
    <scope>NUCLEOTIDE SEQUENCE</scope>
    <source>
        <strain evidence="1">CtAys2</strain>
    </source>
</reference>
<name>A0A8S5Q4W3_9CAUD</name>
<evidence type="ECO:0000313" key="1">
    <source>
        <dbReference type="EMBL" id="DAE13865.1"/>
    </source>
</evidence>
<accession>A0A8S5Q4W3</accession>
<organism evidence="1">
    <name type="scientific">Myoviridae sp. ctAys2</name>
    <dbReference type="NCBI Taxonomy" id="2825044"/>
    <lineage>
        <taxon>Viruses</taxon>
        <taxon>Duplodnaviria</taxon>
        <taxon>Heunggongvirae</taxon>
        <taxon>Uroviricota</taxon>
        <taxon>Caudoviricetes</taxon>
    </lineage>
</organism>
<sequence>MSSAQPITKILVDVEISTPNEGKIPLVDFTGIVYFSDVTISHI</sequence>
<proteinExistence type="predicted"/>